<organism evidence="10 55">
    <name type="scientific">Listeria monocytogenes</name>
    <dbReference type="NCBI Taxonomy" id="1639"/>
    <lineage>
        <taxon>Bacteria</taxon>
        <taxon>Bacillati</taxon>
        <taxon>Bacillota</taxon>
        <taxon>Bacilli</taxon>
        <taxon>Bacillales</taxon>
        <taxon>Listeriaceae</taxon>
        <taxon>Listeria</taxon>
    </lineage>
</organism>
<evidence type="ECO:0000313" key="34">
    <source>
        <dbReference type="EMBL" id="ECY9783216.1"/>
    </source>
</evidence>
<dbReference type="Proteomes" id="UP000528151">
    <property type="component" value="Unassembled WGS sequence"/>
</dbReference>
<keyword evidence="10" id="KW-0969">Cilium</keyword>
<dbReference type="EMBL" id="AANDQG010000001">
    <property type="protein sequence ID" value="EDN9628435.1"/>
    <property type="molecule type" value="Genomic_DNA"/>
</dbReference>
<comment type="similarity">
    <text evidence="1 5">Belongs to the FliD family.</text>
</comment>
<dbReference type="EMBL" id="AABBZO010000002">
    <property type="protein sequence ID" value="EAG4461251.1"/>
    <property type="molecule type" value="Genomic_DNA"/>
</dbReference>
<dbReference type="EMBL" id="AABGHY010000001">
    <property type="protein sequence ID" value="EAH3292872.1"/>
    <property type="molecule type" value="Genomic_DNA"/>
</dbReference>
<evidence type="ECO:0000313" key="38">
    <source>
        <dbReference type="EMBL" id="HAB7364034.1"/>
    </source>
</evidence>
<evidence type="ECO:0000313" key="16">
    <source>
        <dbReference type="EMBL" id="EAE2660472.1"/>
    </source>
</evidence>
<dbReference type="Proteomes" id="UP000530452">
    <property type="component" value="Unassembled WGS sequence"/>
</dbReference>
<dbReference type="Proteomes" id="UP000393182">
    <property type="component" value="Unassembled WGS sequence"/>
</dbReference>
<dbReference type="Proteomes" id="UP000467536">
    <property type="component" value="Unassembled WGS sequence"/>
</dbReference>
<evidence type="ECO:0000313" key="62">
    <source>
        <dbReference type="Proteomes" id="UP000458487"/>
    </source>
</evidence>
<dbReference type="EMBL" id="AABFMV010000006">
    <property type="protein sequence ID" value="EAH1615606.1"/>
    <property type="molecule type" value="Genomic_DNA"/>
</dbReference>
<dbReference type="PANTHER" id="PTHR30288">
    <property type="entry name" value="FLAGELLAR CAP/ASSEMBLY PROTEIN FLID"/>
    <property type="match status" value="1"/>
</dbReference>
<dbReference type="EMBL" id="DAAJZA010000003">
    <property type="protein sequence ID" value="HAC1754776.1"/>
    <property type="molecule type" value="Genomic_DNA"/>
</dbReference>
<dbReference type="EMBL" id="CP098507">
    <property type="protein sequence ID" value="UUJ80554.1"/>
    <property type="molecule type" value="Genomic_DNA"/>
</dbReference>
<dbReference type="EMBL" id="DAAEEB010000005">
    <property type="protein sequence ID" value="HAA8053349.1"/>
    <property type="molecule type" value="Genomic_DNA"/>
</dbReference>
<evidence type="ECO:0000256" key="3">
    <source>
        <dbReference type="ARBA" id="ARBA00023054"/>
    </source>
</evidence>
<evidence type="ECO:0000313" key="80">
    <source>
        <dbReference type="Proteomes" id="UP000843775"/>
    </source>
</evidence>
<evidence type="ECO:0000313" key="76">
    <source>
        <dbReference type="Proteomes" id="UP000548826"/>
    </source>
</evidence>
<evidence type="ECO:0000313" key="35">
    <source>
        <dbReference type="EMBL" id="EDN9628435.1"/>
    </source>
</evidence>
<dbReference type="Proteomes" id="UP000272537">
    <property type="component" value="Unassembled WGS sequence"/>
</dbReference>
<evidence type="ECO:0000313" key="11">
    <source>
        <dbReference type="EMBL" id="EAC5950219.1"/>
    </source>
</evidence>
<evidence type="ECO:0000313" key="25">
    <source>
        <dbReference type="EMBL" id="EAG9857439.1"/>
    </source>
</evidence>
<evidence type="ECO:0000313" key="31">
    <source>
        <dbReference type="EMBL" id="EAH3292872.1"/>
    </source>
</evidence>
<dbReference type="Proteomes" id="UP000517258">
    <property type="component" value="Unassembled WGS sequence"/>
</dbReference>
<dbReference type="KEGG" id="lmok:CQ02_03805"/>
<dbReference type="Pfam" id="PF02465">
    <property type="entry name" value="FliD_N"/>
    <property type="match status" value="1"/>
</dbReference>
<evidence type="ECO:0000313" key="51">
    <source>
        <dbReference type="Proteomes" id="UP000285054"/>
    </source>
</evidence>
<reference evidence="68 75" key="6">
    <citation type="submission" date="2019-04" db="EMBL/GenBank/DDBJ databases">
        <authorList>
            <consortium name="GenomeTrakr network: Whole genome sequencing for foodborne pathogen traceback"/>
        </authorList>
    </citation>
    <scope>NUCLEOTIDE SEQUENCE [LARGE SCALE GENOMIC DNA]</scope>
    <source>
        <strain evidence="22 75">CFSAN004300</strain>
        <strain evidence="23 68">CFSAN072474</strain>
    </source>
</reference>
<dbReference type="Proteomes" id="UP000365297">
    <property type="component" value="Unassembled WGS sequence"/>
</dbReference>
<dbReference type="Proteomes" id="UP000378540">
    <property type="component" value="Unassembled WGS sequence"/>
</dbReference>
<evidence type="ECO:0000313" key="44">
    <source>
        <dbReference type="EMBL" id="KAA9453341.1"/>
    </source>
</evidence>
<evidence type="ECO:0000313" key="67">
    <source>
        <dbReference type="Proteomes" id="UP000517258"/>
    </source>
</evidence>
<accession>A0A0B8QTJ9</accession>
<evidence type="ECO:0000313" key="65">
    <source>
        <dbReference type="Proteomes" id="UP000478945"/>
    </source>
</evidence>
<dbReference type="Proteomes" id="UP000269407">
    <property type="component" value="Unassembled WGS sequence"/>
</dbReference>
<evidence type="ECO:0000313" key="26">
    <source>
        <dbReference type="EMBL" id="EAH0218751.1"/>
    </source>
</evidence>
<dbReference type="Proteomes" id="UP000403352">
    <property type="component" value="Unassembled WGS sequence"/>
</dbReference>
<evidence type="ECO:0000313" key="23">
    <source>
        <dbReference type="EMBL" id="EAG9387964.1"/>
    </source>
</evidence>
<comment type="function">
    <text evidence="5">Required for morphogenesis and for the elongation of the flagellar filament by facilitating polymerization of the flagellin monomers at the tip of growing filament. Forms a capping structure, which prevents flagellin subunits (transported through the central channel of the flagellum) from leaking out without polymerization at the distal end.</text>
</comment>
<dbReference type="Proteomes" id="UP000460224">
    <property type="component" value="Unassembled WGS sequence"/>
</dbReference>
<dbReference type="EMBL" id="AAASLB010000001">
    <property type="protein sequence ID" value="EAE4940725.1"/>
    <property type="molecule type" value="Genomic_DNA"/>
</dbReference>
<dbReference type="Proteomes" id="UP000379076">
    <property type="component" value="Unassembled WGS sequence"/>
</dbReference>
<dbReference type="EMBL" id="AAARLF010000001">
    <property type="protein sequence ID" value="EAE2896582.1"/>
    <property type="molecule type" value="Genomic_DNA"/>
</dbReference>
<evidence type="ECO:0000313" key="40">
    <source>
        <dbReference type="EMBL" id="HAB8397265.1"/>
    </source>
</evidence>
<dbReference type="Proteomes" id="UP000840039">
    <property type="component" value="Unassembled WGS sequence"/>
</dbReference>
<dbReference type="EMBL" id="AAAIJX010000006">
    <property type="protein sequence ID" value="EAC4483338.1"/>
    <property type="molecule type" value="Genomic_DNA"/>
</dbReference>
<keyword evidence="3" id="KW-0175">Coiled coil</keyword>
<evidence type="ECO:0000313" key="41">
    <source>
        <dbReference type="EMBL" id="HAC1754776.1"/>
    </source>
</evidence>
<dbReference type="Proteomes" id="UP000566597">
    <property type="component" value="Unassembled WGS sequence"/>
</dbReference>
<dbReference type="Proteomes" id="UP000371553">
    <property type="component" value="Unassembled WGS sequence"/>
</dbReference>
<dbReference type="OMA" id="GGRQQIW"/>
<evidence type="ECO:0000313" key="71">
    <source>
        <dbReference type="Proteomes" id="UP000529135"/>
    </source>
</evidence>
<dbReference type="EMBL" id="AAKHCT010000001">
    <property type="protein sequence ID" value="ECR7122066.1"/>
    <property type="molecule type" value="Genomic_DNA"/>
</dbReference>
<evidence type="ECO:0000313" key="74">
    <source>
        <dbReference type="Proteomes" id="UP000546397"/>
    </source>
</evidence>
<dbReference type="EMBL" id="QXKO01000001">
    <property type="protein sequence ID" value="RJZ24112.1"/>
    <property type="molecule type" value="Genomic_DNA"/>
</dbReference>
<dbReference type="Proteomes" id="UP000413786">
    <property type="component" value="Unassembled WGS sequence"/>
</dbReference>
<dbReference type="EMBL" id="AALGDA010000027">
    <property type="protein sequence ID" value="ECY9783216.1"/>
    <property type="molecule type" value="Genomic_DNA"/>
</dbReference>
<dbReference type="RefSeq" id="WP_003727196.1">
    <property type="nucleotide sequence ID" value="NC_021823.1"/>
</dbReference>
<reference evidence="44 63" key="3">
    <citation type="submission" date="2018-04" db="EMBL/GenBank/DDBJ databases">
        <title>Genome Analysis of a Prevalent Clone of Listeria monocytogenes Sequence Type 87 in China.</title>
        <authorList>
            <person name="Wang Y."/>
        </authorList>
    </citation>
    <scope>NUCLEOTIDE SEQUENCE [LARGE SCALE GENOMIC DNA]</scope>
    <source>
        <strain evidence="44 63">ICDC_LM1523</strain>
    </source>
</reference>
<reference evidence="67 69" key="5">
    <citation type="submission" date="2019-04" db="EMBL/GenBank/DDBJ databases">
        <authorList>
            <person name="Ashton P.M."/>
            <person name="Dallman T."/>
            <person name="Nair S."/>
            <person name="De Pinna E."/>
            <person name="Peters T."/>
            <person name="Grant K."/>
        </authorList>
    </citation>
    <scope>NUCLEOTIDE SEQUENCE [LARGE SCALE GENOMIC DNA]</scope>
    <source>
        <strain evidence="29 73">282333</strain>
        <strain evidence="31 72">282352</strain>
        <strain evidence="24 74">289003</strain>
        <strain evidence="27 77">406731</strain>
        <strain evidence="25 76">429821</strain>
        <strain evidence="28 69">562417</strain>
        <strain evidence="30 71">562428</strain>
        <strain evidence="26 67">563356</strain>
        <strain evidence="9 60">688377</strain>
        <strain evidence="32 65">760311</strain>
        <strain evidence="36 64">788324</strain>
        <strain evidence="35 62">833351</strain>
        <strain evidence="16">RL15000161</strain>
        <strain evidence="17">RL15000271</strain>
        <strain evidence="18">RL15000286</strain>
        <strain evidence="19">RL15000440</strain>
    </source>
</reference>
<dbReference type="EMBL" id="AAAIXK010000001">
    <property type="protein sequence ID" value="EAC5549322.1"/>
    <property type="molecule type" value="Genomic_DNA"/>
</dbReference>
<dbReference type="EMBL" id="AAJEKY010000006">
    <property type="protein sequence ID" value="ECL0131511.1"/>
    <property type="molecule type" value="Genomic_DNA"/>
</dbReference>
<dbReference type="GO" id="GO:0009421">
    <property type="term" value="C:bacterial-type flagellum filament cap"/>
    <property type="evidence" value="ECO:0007669"/>
    <property type="project" value="InterPro"/>
</dbReference>
<dbReference type="EMBL" id="DAAIHR010000001">
    <property type="protein sequence ID" value="HAB8397265.1"/>
    <property type="molecule type" value="Genomic_DNA"/>
</dbReference>
<evidence type="ECO:0000313" key="61">
    <source>
        <dbReference type="Proteomes" id="UP000421738"/>
    </source>
</evidence>
<evidence type="ECO:0000313" key="50">
    <source>
        <dbReference type="Proteomes" id="UP000272537"/>
    </source>
</evidence>
<dbReference type="Proteomes" id="UP000332711">
    <property type="component" value="Unassembled WGS sequence"/>
</dbReference>
<dbReference type="EMBL" id="AAALRN010000001">
    <property type="protein sequence ID" value="EAD1183980.1"/>
    <property type="molecule type" value="Genomic_DNA"/>
</dbReference>
<dbReference type="Proteomes" id="UP000383365">
    <property type="component" value="Unassembled WGS sequence"/>
</dbReference>
<dbReference type="EMBL" id="AANEHK010000004">
    <property type="protein sequence ID" value="EDO0985624.1"/>
    <property type="molecule type" value="Genomic_DNA"/>
</dbReference>
<feature type="domain" description="Flagellar hook-associated protein 2 C-terminal" evidence="7">
    <location>
        <begin position="201"/>
        <end position="412"/>
    </location>
</feature>
<gene>
    <name evidence="46" type="primary">flid</name>
    <name evidence="20" type="ORF">A8L61_05640</name>
    <name evidence="22" type="ORF">AB917_06915</name>
    <name evidence="11" type="ORF">AP104_12550</name>
    <name evidence="14" type="ORF">APD94_05365</name>
    <name evidence="15" type="ORF">ART25_00390</name>
    <name evidence="10" type="ORF">ARY78_02620</name>
    <name evidence="8" type="ORF">B4X68_00165</name>
    <name evidence="48" type="ORF">BES38_04910</name>
    <name evidence="21" type="ORF">CA369_03030</name>
    <name evidence="13" type="ORF">CD20_00720</name>
    <name evidence="23" type="ORF">CW845_10750</name>
    <name evidence="28" type="ORF">D4271_09310</name>
    <name evidence="29" type="ORF">D4920_03235</name>
    <name evidence="24" type="ORF">D4B11_11165</name>
    <name evidence="25" type="ORF">D4C60_10575</name>
    <name evidence="26" type="ORF">D4D89_10515</name>
    <name evidence="27" type="ORF">D4U23_02900</name>
    <name evidence="30" type="ORF">D5M70_09250</name>
    <name evidence="31" type="ORF">D5N24_00545</name>
    <name evidence="44" type="ORF">DCK61_02475</name>
    <name evidence="45" type="ORF">DOV25_07150</name>
    <name evidence="46" type="ORF">DYZ50_00117</name>
    <name evidence="47" type="ORF">DYZ80_00518</name>
    <name evidence="9" type="ORF">E0I39_10580</name>
    <name evidence="16" type="ORF">E1V33_09900</name>
    <name evidence="17" type="ORF">E1W43_01285</name>
    <name evidence="18" type="ORF">E1W56_01510</name>
    <name evidence="19" type="ORF">E1X78_02705</name>
    <name evidence="33" type="ORF">F1788_04980</name>
    <name evidence="34" type="ORF">F6515_09420</name>
    <name evidence="32" type="ORF">FJU19_10420</name>
    <name evidence="36" type="ORF">FV747_06365</name>
    <name evidence="37" type="ORF">GHH22_09285</name>
    <name evidence="35" type="ORF">GI230_02400</name>
    <name evidence="41" type="ORF">GI949_07300</name>
    <name evidence="38" type="ORF">GYO01_07950</name>
    <name evidence="39" type="ORF">GYP27_06925</name>
    <name evidence="40" type="ORF">GYR60_01940</name>
    <name evidence="42" type="ORF">GZK27_02435</name>
    <name evidence="43" type="ORF">HQN34_000379</name>
    <name evidence="12" type="ORF">QD52_02660</name>
</gene>
<evidence type="ECO:0000313" key="8">
    <source>
        <dbReference type="EMBL" id="EAC3880421.1"/>
    </source>
</evidence>
<dbReference type="EMBL" id="QXLS01000001">
    <property type="protein sequence ID" value="RKA10986.1"/>
    <property type="molecule type" value="Genomic_DNA"/>
</dbReference>
<evidence type="ECO:0000313" key="70">
    <source>
        <dbReference type="Proteomes" id="UP000528151"/>
    </source>
</evidence>
<dbReference type="InterPro" id="IPR010809">
    <property type="entry name" value="FliD_C"/>
</dbReference>
<dbReference type="Proteomes" id="UP000841561">
    <property type="component" value="Unassembled WGS sequence"/>
</dbReference>
<evidence type="ECO:0000313" key="79">
    <source>
        <dbReference type="Proteomes" id="UP000841561"/>
    </source>
</evidence>
<comment type="subunit">
    <text evidence="2 5">Homopentamer.</text>
</comment>
<dbReference type="EMBL" id="DAAHYZ010000004">
    <property type="protein sequence ID" value="HAB7721704.1"/>
    <property type="molecule type" value="Genomic_DNA"/>
</dbReference>
<evidence type="ECO:0000313" key="47">
    <source>
        <dbReference type="EMBL" id="RKA10986.1"/>
    </source>
</evidence>
<evidence type="ECO:0000313" key="10">
    <source>
        <dbReference type="EMBL" id="EAC5549322.1"/>
    </source>
</evidence>
<evidence type="ECO:0000313" key="45">
    <source>
        <dbReference type="EMBL" id="MCO38226.1"/>
    </source>
</evidence>
<evidence type="ECO:0000313" key="63">
    <source>
        <dbReference type="Proteomes" id="UP000460224"/>
    </source>
</evidence>
<reference evidence="50 51" key="1">
    <citation type="journal article" date="2018" name="BMC Genomics">
        <title>Genes significantly associated with lineage II food isolates of Listeria monocytogenes.</title>
        <authorList>
            <person name="Pirone-Davies C."/>
            <person name="Chen Y."/>
            <person name="Pightling A."/>
            <person name="Ryan G."/>
            <person name="Wang Y."/>
            <person name="Yao K."/>
            <person name="Hoffmann M."/>
            <person name="Allard M.W."/>
        </authorList>
    </citation>
    <scope>NUCLEOTIDE SEQUENCE [LARGE SCALE GENOMIC DNA]</scope>
    <source>
        <strain evidence="46 51">PNUSAL000190</strain>
        <strain evidence="47 50">PNUSAL000550</strain>
    </source>
</reference>
<dbReference type="Proteomes" id="UP000478945">
    <property type="component" value="Unassembled WGS sequence"/>
</dbReference>
<evidence type="ECO:0000313" key="69">
    <source>
        <dbReference type="Proteomes" id="UP000525068"/>
    </source>
</evidence>
<dbReference type="EMBL" id="AABDGJ010000003">
    <property type="protein sequence ID" value="EAG6990317.1"/>
    <property type="molecule type" value="Genomic_DNA"/>
</dbReference>
<dbReference type="Proteomes" id="UP000356407">
    <property type="component" value="Unassembled WGS sequence"/>
</dbReference>
<dbReference type="Proteomes" id="UP000843775">
    <property type="component" value="Unassembled WGS sequence"/>
</dbReference>
<evidence type="ECO:0000313" key="57">
    <source>
        <dbReference type="Proteomes" id="UP000378540"/>
    </source>
</evidence>
<dbReference type="Proteomes" id="UP000840197">
    <property type="component" value="Unassembled WGS sequence"/>
</dbReference>
<evidence type="ECO:0000313" key="72">
    <source>
        <dbReference type="Proteomes" id="UP000530452"/>
    </source>
</evidence>
<evidence type="ECO:0000313" key="59">
    <source>
        <dbReference type="Proteomes" id="UP000403352"/>
    </source>
</evidence>
<evidence type="ECO:0000313" key="14">
    <source>
        <dbReference type="EMBL" id="EAE1095380.1"/>
    </source>
</evidence>
<dbReference type="Proteomes" id="UP000421738">
    <property type="component" value="Unassembled WGS sequence"/>
</dbReference>
<evidence type="ECO:0000313" key="58">
    <source>
        <dbReference type="Proteomes" id="UP000379076"/>
    </source>
</evidence>
<evidence type="ECO:0000313" key="43">
    <source>
        <dbReference type="EMBL" id="HAJ9592213.1"/>
    </source>
</evidence>
<evidence type="ECO:0000313" key="18">
    <source>
        <dbReference type="EMBL" id="EAE4940725.1"/>
    </source>
</evidence>
<dbReference type="EMBL" id="AABEVI010000006">
    <property type="protein sequence ID" value="EAH0218751.1"/>
    <property type="molecule type" value="Genomic_DNA"/>
</dbReference>
<protein>
    <recommendedName>
        <fullName evidence="5">Flagellar hook-associated protein 2</fullName>
        <shortName evidence="5">HAP2</shortName>
    </recommendedName>
    <alternativeName>
        <fullName evidence="5">Flagellar cap protein</fullName>
    </alternativeName>
</protein>
<evidence type="ECO:0000313" key="29">
    <source>
        <dbReference type="EMBL" id="EAH2281076.1"/>
    </source>
</evidence>
<evidence type="ECO:0000313" key="48">
    <source>
        <dbReference type="EMBL" id="UUJ80554.1"/>
    </source>
</evidence>
<dbReference type="GO" id="GO:0071973">
    <property type="term" value="P:bacterial-type flagellum-dependent cell motility"/>
    <property type="evidence" value="ECO:0007669"/>
    <property type="project" value="TreeGrafter"/>
</dbReference>
<evidence type="ECO:0000313" key="54">
    <source>
        <dbReference type="Proteomes" id="UP000358545"/>
    </source>
</evidence>
<evidence type="ECO:0000313" key="20">
    <source>
        <dbReference type="EMBL" id="EAG0866762.1"/>
    </source>
</evidence>
<name>A0A0B8QTJ9_LISMN</name>
<dbReference type="EMBL" id="AAARIE010000010">
    <property type="protein sequence ID" value="EAE2660472.1"/>
    <property type="molecule type" value="Genomic_DNA"/>
</dbReference>
<evidence type="ECO:0000313" key="30">
    <source>
        <dbReference type="EMBL" id="EAH3127492.1"/>
    </source>
</evidence>
<dbReference type="Proteomes" id="UP000458487">
    <property type="component" value="Unassembled WGS sequence"/>
</dbReference>
<dbReference type="EMBL" id="AAAQQZ010000001">
    <property type="protein sequence ID" value="EAE1337380.1"/>
    <property type="molecule type" value="Genomic_DNA"/>
</dbReference>
<evidence type="ECO:0000313" key="66">
    <source>
        <dbReference type="Proteomes" id="UP000489121"/>
    </source>
</evidence>
<dbReference type="EMBL" id="AAAPCR010000001">
    <property type="protein sequence ID" value="EAD8144586.1"/>
    <property type="molecule type" value="Genomic_DNA"/>
</dbReference>
<evidence type="ECO:0000313" key="42">
    <source>
        <dbReference type="EMBL" id="HAC3054365.1"/>
    </source>
</evidence>
<dbReference type="InterPro" id="IPR003481">
    <property type="entry name" value="FliD_N"/>
</dbReference>
<evidence type="ECO:0000313" key="15">
    <source>
        <dbReference type="EMBL" id="EAE1337380.1"/>
    </source>
</evidence>
<keyword evidence="5" id="KW-0964">Secreted</keyword>
<dbReference type="Proteomes" id="UP000546397">
    <property type="component" value="Unassembled WGS sequence"/>
</dbReference>
<dbReference type="EMBL" id="AAAQOE010000001">
    <property type="protein sequence ID" value="EAE1095380.1"/>
    <property type="molecule type" value="Genomic_DNA"/>
</dbReference>
<dbReference type="Proteomes" id="UP000840569">
    <property type="component" value="Unassembled WGS sequence"/>
</dbReference>
<reference evidence="78 79" key="2">
    <citation type="journal article" date="2018" name="Genome Biol.">
        <title>SKESA: strategic k-mer extension for scrupulous assemblies.</title>
        <authorList>
            <person name="Souvorov A."/>
            <person name="Agarwala R."/>
            <person name="Lipman D.J."/>
        </authorList>
    </citation>
    <scope>NUCLEOTIDE SEQUENCE [LARGE SCALE GENOMIC DNA]</scope>
    <source>
        <strain evidence="37">09CEB371LM</strain>
        <strain evidence="43">2017-325981-023-01</strain>
        <strain evidence="40 78">CFIAFB20130012</strain>
        <strain evidence="39">CFIAFB20140010</strain>
        <strain evidence="38 81">CFIAFB20160079</strain>
        <strain evidence="41 80">DMG1500109</strain>
        <strain evidence="42 79">LiDS0115</strain>
    </source>
</reference>
<dbReference type="Pfam" id="PF07195">
    <property type="entry name" value="FliD_C"/>
    <property type="match status" value="1"/>
</dbReference>
<dbReference type="GO" id="GO:0007155">
    <property type="term" value="P:cell adhesion"/>
    <property type="evidence" value="ECO:0007669"/>
    <property type="project" value="InterPro"/>
</dbReference>
<evidence type="ECO:0000313" key="46">
    <source>
        <dbReference type="EMBL" id="RJZ24112.1"/>
    </source>
</evidence>
<dbReference type="Proteomes" id="UP000845014">
    <property type="component" value="Unassembled WGS sequence"/>
</dbReference>
<dbReference type="EMBL" id="AAASTI010000001">
    <property type="protein sequence ID" value="EAE5603015.1"/>
    <property type="molecule type" value="Genomic_DNA"/>
</dbReference>
<reference evidence="52 55" key="4">
    <citation type="submission" date="2018-06" db="EMBL/GenBank/DDBJ databases">
        <authorList>
            <consortium name="GenomeTrakr: Next Generation Sequencing Network for Food Pathogen Tracability"/>
        </authorList>
    </citation>
    <scope>NUCLEOTIDE SEQUENCE [LARGE SCALE GENOMIC DNA]</scope>
    <source>
        <strain evidence="8 53">CFSAN060999</strain>
        <strain evidence="21 70">CFSAN063727</strain>
        <strain evidence="15 58">FDA00006494</strain>
        <strain evidence="10 55">FDA00007096</strain>
        <strain evidence="12 59">FDA00008584</strain>
        <strain evidence="11 57">FDA00009539</strain>
        <strain evidence="45 49">FDA00013213</strain>
        <strain evidence="14 52">FLAG-78586</strain>
        <strain evidence="13 56">NYAG13B12507-5</strain>
    </source>
</reference>
<dbReference type="EMBL" id="AABAGT010000006">
    <property type="protein sequence ID" value="EAG0866762.1"/>
    <property type="molecule type" value="Genomic_DNA"/>
</dbReference>
<comment type="subcellular location">
    <subcellularLocation>
        <location evidence="5">Secreted</location>
    </subcellularLocation>
    <subcellularLocation>
        <location evidence="5">Bacterial flagellum</location>
    </subcellularLocation>
</comment>
<evidence type="ECO:0000313" key="32">
    <source>
        <dbReference type="EMBL" id="ECL0131511.1"/>
    </source>
</evidence>
<dbReference type="EMBL" id="AABEMN010000016">
    <property type="protein sequence ID" value="EAG9520332.1"/>
    <property type="molecule type" value="Genomic_DNA"/>
</dbReference>
<evidence type="ECO:0000313" key="24">
    <source>
        <dbReference type="EMBL" id="EAG9520332.1"/>
    </source>
</evidence>
<dbReference type="EMBL" id="QDAY01000001">
    <property type="protein sequence ID" value="KAA9453341.1"/>
    <property type="molecule type" value="Genomic_DNA"/>
</dbReference>
<dbReference type="Proteomes" id="UP000285054">
    <property type="component" value="Unassembled WGS sequence"/>
</dbReference>
<dbReference type="EMBL" id="AAAJCR010000009">
    <property type="protein sequence ID" value="EAC5950219.1"/>
    <property type="molecule type" value="Genomic_DNA"/>
</dbReference>
<evidence type="ECO:0000256" key="1">
    <source>
        <dbReference type="ARBA" id="ARBA00009764"/>
    </source>
</evidence>
<evidence type="ECO:0000256" key="4">
    <source>
        <dbReference type="ARBA" id="ARBA00023143"/>
    </source>
</evidence>
<dbReference type="PANTHER" id="PTHR30288:SF0">
    <property type="entry name" value="FLAGELLAR HOOK-ASSOCIATED PROTEIN 2"/>
    <property type="match status" value="1"/>
</dbReference>
<dbReference type="EMBL" id="DAAHUJ010000003">
    <property type="protein sequence ID" value="HAB7364034.1"/>
    <property type="molecule type" value="Genomic_DNA"/>
</dbReference>
<dbReference type="Proteomes" id="UP000529135">
    <property type="component" value="Unassembled WGS sequence"/>
</dbReference>
<dbReference type="Proteomes" id="UP000525068">
    <property type="component" value="Unassembled WGS sequence"/>
</dbReference>
<dbReference type="EMBL" id="AABEQV010000006">
    <property type="protein sequence ID" value="EAG9857439.1"/>
    <property type="molecule type" value="Genomic_DNA"/>
</dbReference>
<dbReference type="EMBL" id="DAAKPP010000001">
    <property type="protein sequence ID" value="HAC3054365.1"/>
    <property type="molecule type" value="Genomic_DNA"/>
</dbReference>
<evidence type="ECO:0000313" key="9">
    <source>
        <dbReference type="EMBL" id="EAC4483338.1"/>
    </source>
</evidence>
<dbReference type="EMBL" id="AABEVT010000001">
    <property type="protein sequence ID" value="EAH0251332.1"/>
    <property type="molecule type" value="Genomic_DNA"/>
</dbReference>
<dbReference type="Proteomes" id="UP000533021">
    <property type="component" value="Unassembled WGS sequence"/>
</dbReference>
<evidence type="ECO:0000313" key="55">
    <source>
        <dbReference type="Proteomes" id="UP000365297"/>
    </source>
</evidence>
<evidence type="ECO:0000256" key="2">
    <source>
        <dbReference type="ARBA" id="ARBA00011255"/>
    </source>
</evidence>
<evidence type="ECO:0000313" key="49">
    <source>
        <dbReference type="Proteomes" id="UP000269407"/>
    </source>
</evidence>
<evidence type="ECO:0000313" key="27">
    <source>
        <dbReference type="EMBL" id="EAH0251332.1"/>
    </source>
</evidence>
<dbReference type="EMBL" id="DABJAN010000001">
    <property type="protein sequence ID" value="HAJ9592213.1"/>
    <property type="molecule type" value="Genomic_DNA"/>
</dbReference>
<proteinExistence type="inferred from homology"/>
<dbReference type="EMBL" id="AABGFX010000006">
    <property type="protein sequence ID" value="EAH3127492.1"/>
    <property type="molecule type" value="Genomic_DNA"/>
</dbReference>
<evidence type="ECO:0000313" key="73">
    <source>
        <dbReference type="Proteomes" id="UP000533021"/>
    </source>
</evidence>
<evidence type="ECO:0000313" key="52">
    <source>
        <dbReference type="Proteomes" id="UP000355989"/>
    </source>
</evidence>
<evidence type="ECO:0000313" key="78">
    <source>
        <dbReference type="Proteomes" id="UP000840197"/>
    </source>
</evidence>
<evidence type="ECO:0000313" key="12">
    <source>
        <dbReference type="EMBL" id="EAD1183980.1"/>
    </source>
</evidence>
<dbReference type="AlphaFoldDB" id="A0A0B8QTJ9"/>
<dbReference type="EMBL" id="AAAICE010000001">
    <property type="protein sequence ID" value="EAC3880421.1"/>
    <property type="molecule type" value="Genomic_DNA"/>
</dbReference>
<dbReference type="Proteomes" id="UP000548278">
    <property type="component" value="Unassembled WGS sequence"/>
</dbReference>
<dbReference type="EMBL" id="AABEKY010000005">
    <property type="protein sequence ID" value="EAG9387964.1"/>
    <property type="molecule type" value="Genomic_DNA"/>
</dbReference>
<dbReference type="Proteomes" id="UP000548826">
    <property type="component" value="Unassembled WGS sequence"/>
</dbReference>
<evidence type="ECO:0000313" key="28">
    <source>
        <dbReference type="EMBL" id="EAH1615606.1"/>
    </source>
</evidence>
<dbReference type="GO" id="GO:0009424">
    <property type="term" value="C:bacterial-type flagellum hook"/>
    <property type="evidence" value="ECO:0007669"/>
    <property type="project" value="UniProtKB-UniRule"/>
</dbReference>
<dbReference type="Proteomes" id="UP000522199">
    <property type="component" value="Unassembled WGS sequence"/>
</dbReference>
<evidence type="ECO:0000313" key="75">
    <source>
        <dbReference type="Proteomes" id="UP000548278"/>
    </source>
</evidence>
<dbReference type="Proteomes" id="UP000843503">
    <property type="component" value="Unassembled WGS sequence"/>
</dbReference>
<dbReference type="EMBL" id="AABFVG010000002">
    <property type="protein sequence ID" value="EAH2281076.1"/>
    <property type="molecule type" value="Genomic_DNA"/>
</dbReference>
<keyword evidence="10" id="KW-0282">Flagellum</keyword>
<evidence type="ECO:0000313" key="53">
    <source>
        <dbReference type="Proteomes" id="UP000356407"/>
    </source>
</evidence>
<evidence type="ECO:0000313" key="39">
    <source>
        <dbReference type="EMBL" id="HAB7721704.1"/>
    </source>
</evidence>
<dbReference type="NCBIfam" id="NF005281">
    <property type="entry name" value="PRK06798.1"/>
    <property type="match status" value="1"/>
</dbReference>
<evidence type="ECO:0000313" key="81">
    <source>
        <dbReference type="Proteomes" id="UP000845014"/>
    </source>
</evidence>
<dbReference type="Proteomes" id="UP000193519">
    <property type="component" value="Chromosome"/>
</dbReference>
<evidence type="ECO:0000313" key="68">
    <source>
        <dbReference type="Proteomes" id="UP000522199"/>
    </source>
</evidence>
<reference evidence="48" key="9">
    <citation type="submission" date="2022-06" db="EMBL/GenBank/DDBJ databases">
        <title>Complete genomes of Listeria monocytogenes strains L58-55 and 6179.</title>
        <authorList>
            <person name="Schmitz-Esser S."/>
            <person name="Tibbs-Cortes B.W."/>
        </authorList>
    </citation>
    <scope>NUCLEOTIDE SEQUENCE</scope>
    <source>
        <strain evidence="48">L58-55</strain>
    </source>
</reference>
<evidence type="ECO:0000313" key="13">
    <source>
        <dbReference type="EMBL" id="EAD8144586.1"/>
    </source>
</evidence>
<reference evidence="38" key="8">
    <citation type="submission" date="2020-01" db="EMBL/GenBank/DDBJ databases">
        <authorList>
            <consortium name="NCBI Pathogen Detection Project"/>
        </authorList>
    </citation>
    <scope>NUCLEOTIDE SEQUENCE</scope>
    <source>
        <strain evidence="37">09CEB371LM</strain>
        <strain evidence="43">2017-325981-023-01</strain>
        <strain evidence="40">CFIAFB20130012</strain>
        <strain evidence="39">CFIAFB20140010</strain>
        <strain evidence="38">CFIAFB20160079</strain>
        <strain evidence="41">DMG1500109</strain>
        <strain evidence="42">LiDS0115</strain>
    </source>
</reference>
<dbReference type="Proteomes" id="UP000401273">
    <property type="component" value="Unassembled WGS sequence"/>
</dbReference>
<sequence length="429" mass="46350">MGSSIASSLMDPTQYYSQFISLQKASLEKAKTPYQNQISSYQSRIDLYASLKNALSESLKTMSSFTTYESKTKLATSSNETSFTVSSTSSSVNGSYSIEVQNLATADTYNKAVPDIEAKIGVSGTIKINGKEIKVDADSSMKNVMNSINSAGAKVNIYTLGENMVVTSSTTGVENSIKFEGDSAVLDALGLVQNSPDHLAAEDAKLRINGATVTSATNKVTNYIPGVTINLKKETTGAEKLTIQDQSDEKAASMITSFVNTYNALTSTMKTYTGKGTILQASAADLEANRALNNVFQHKKDGNTLFDFGISVDKEGVLKVDETAMKKMVAEDPTAVERFFFGIGGIGDELYQSLNKTFGSTGFISDETTSMTNEINKLNLKLTDITSRNDTLLTNITDQYNKWLEMMQAMQSDAMTLDALIDGMNSSNK</sequence>
<evidence type="ECO:0000313" key="21">
    <source>
        <dbReference type="EMBL" id="EAG4461251.1"/>
    </source>
</evidence>
<evidence type="ECO:0000313" key="37">
    <source>
        <dbReference type="EMBL" id="HAA8053349.1"/>
    </source>
</evidence>
<dbReference type="Proteomes" id="UP000489121">
    <property type="component" value="Unassembled WGS sequence"/>
</dbReference>
<dbReference type="InterPro" id="IPR040026">
    <property type="entry name" value="FliD"/>
</dbReference>
<dbReference type="Proteomes" id="UP000355989">
    <property type="component" value="Unassembled WGS sequence"/>
</dbReference>
<evidence type="ECO:0000313" key="33">
    <source>
        <dbReference type="EMBL" id="ECR7122066.1"/>
    </source>
</evidence>
<evidence type="ECO:0000313" key="36">
    <source>
        <dbReference type="EMBL" id="EDO0985624.1"/>
    </source>
</evidence>
<dbReference type="EMBL" id="RCRQ01000003">
    <property type="protein sequence ID" value="MCO38226.1"/>
    <property type="molecule type" value="Genomic_DNA"/>
</dbReference>
<evidence type="ECO:0000313" key="19">
    <source>
        <dbReference type="EMBL" id="EAE5603015.1"/>
    </source>
</evidence>
<evidence type="ECO:0000256" key="5">
    <source>
        <dbReference type="RuleBase" id="RU362066"/>
    </source>
</evidence>
<evidence type="ECO:0000313" key="77">
    <source>
        <dbReference type="Proteomes" id="UP000566597"/>
    </source>
</evidence>
<reference evidence="61 66" key="7">
    <citation type="submission" date="2019-09" db="EMBL/GenBank/DDBJ databases">
        <authorList>
            <consortium name="PulseNet: The National Subtyping Network for Foodborne Disease Surveillance"/>
            <person name="Tarr C.L."/>
            <person name="Trees E."/>
            <person name="Katz L.S."/>
            <person name="Carleton-Romer H.A."/>
            <person name="Stroika S."/>
            <person name="Kucerova Z."/>
            <person name="Roache K.F."/>
            <person name="Sabol A.L."/>
            <person name="Besser J."/>
            <person name="Gerner-Smidt P."/>
        </authorList>
    </citation>
    <scope>NUCLEOTIDE SEQUENCE [LARGE SCALE GENOMIC DNA]</scope>
    <source>
        <strain evidence="20 54">PNUSAL002180</strain>
        <strain evidence="33 61">PNUSAL005666</strain>
        <strain evidence="34 66">PNUSAL005692</strain>
    </source>
</reference>
<evidence type="ECO:0000259" key="7">
    <source>
        <dbReference type="Pfam" id="PF07195"/>
    </source>
</evidence>
<keyword evidence="4 5" id="KW-0975">Bacterial flagellum</keyword>
<dbReference type="KEGG" id="lmoe:BN418_0820"/>
<evidence type="ECO:0000313" key="22">
    <source>
        <dbReference type="EMBL" id="EAG6990317.1"/>
    </source>
</evidence>
<dbReference type="GO" id="GO:0005576">
    <property type="term" value="C:extracellular region"/>
    <property type="evidence" value="ECO:0007669"/>
    <property type="project" value="UniProtKB-SubCell"/>
</dbReference>
<evidence type="ECO:0000313" key="60">
    <source>
        <dbReference type="Proteomes" id="UP000413786"/>
    </source>
</evidence>
<feature type="domain" description="Flagellar hook-associated protein 2 N-terminal" evidence="6">
    <location>
        <begin position="10"/>
        <end position="107"/>
    </location>
</feature>
<evidence type="ECO:0000313" key="17">
    <source>
        <dbReference type="EMBL" id="EAE2896582.1"/>
    </source>
</evidence>
<dbReference type="Proteomes" id="UP000358545">
    <property type="component" value="Unassembled WGS sequence"/>
</dbReference>
<evidence type="ECO:0000313" key="64">
    <source>
        <dbReference type="Proteomes" id="UP000467536"/>
    </source>
</evidence>
<evidence type="ECO:0000313" key="56">
    <source>
        <dbReference type="Proteomes" id="UP000371553"/>
    </source>
</evidence>
<keyword evidence="10" id="KW-0966">Cell projection</keyword>
<evidence type="ECO:0000259" key="6">
    <source>
        <dbReference type="Pfam" id="PF02465"/>
    </source>
</evidence>